<comment type="caution">
    <text evidence="2">The sequence shown here is derived from an EMBL/GenBank/DDBJ whole genome shotgun (WGS) entry which is preliminary data.</text>
</comment>
<evidence type="ECO:0000313" key="3">
    <source>
        <dbReference type="Proteomes" id="UP000634805"/>
    </source>
</evidence>
<keyword evidence="1" id="KW-0812">Transmembrane</keyword>
<gene>
    <name evidence="2" type="ORF">EMLJLAPB_00026</name>
</gene>
<organism evidence="2 3">
    <name type="scientific">Candidatus Argoarchaeum ethanivorans</name>
    <dbReference type="NCBI Taxonomy" id="2608793"/>
    <lineage>
        <taxon>Archaea</taxon>
        <taxon>Methanobacteriati</taxon>
        <taxon>Methanobacteriota</taxon>
        <taxon>Stenosarchaea group</taxon>
        <taxon>Methanomicrobia</taxon>
        <taxon>Methanosarcinales</taxon>
        <taxon>Methanosarcinales incertae sedis</taxon>
        <taxon>GOM Arc I cluster</taxon>
        <taxon>Candidatus Argoarchaeum</taxon>
    </lineage>
</organism>
<name>A0A811T385_9EURY</name>
<accession>A0A811T385</accession>
<proteinExistence type="predicted"/>
<dbReference type="Proteomes" id="UP000634805">
    <property type="component" value="Unassembled WGS sequence"/>
</dbReference>
<dbReference type="EMBL" id="CAJHIS010000001">
    <property type="protein sequence ID" value="CAD6490831.1"/>
    <property type="molecule type" value="Genomic_DNA"/>
</dbReference>
<dbReference type="AlphaFoldDB" id="A0A811T385"/>
<keyword evidence="1" id="KW-1133">Transmembrane helix</keyword>
<evidence type="ECO:0000313" key="2">
    <source>
        <dbReference type="EMBL" id="CAD6490831.1"/>
    </source>
</evidence>
<feature type="transmembrane region" description="Helical" evidence="1">
    <location>
        <begin position="6"/>
        <end position="27"/>
    </location>
</feature>
<reference evidence="2" key="1">
    <citation type="submission" date="2020-10" db="EMBL/GenBank/DDBJ databases">
        <authorList>
            <person name="Hahn C.J."/>
            <person name="Laso-Perez R."/>
            <person name="Vulcano F."/>
            <person name="Vaziourakis K.-M."/>
            <person name="Stokke R."/>
            <person name="Steen I.H."/>
            <person name="Teske A."/>
            <person name="Boetius A."/>
            <person name="Liebeke M."/>
            <person name="Amann R."/>
            <person name="Knittel K."/>
        </authorList>
    </citation>
    <scope>NUCLEOTIDE SEQUENCE</scope>
    <source>
        <strain evidence="2">Gfbio:e3339647-f889-4370-9287-4fb5cb688e4c:AG392D22_GoMArc1</strain>
    </source>
</reference>
<keyword evidence="1" id="KW-0472">Membrane</keyword>
<evidence type="ECO:0000256" key="1">
    <source>
        <dbReference type="SAM" id="Phobius"/>
    </source>
</evidence>
<sequence length="217" mass="24946">MPYSDMVKAIIIFVAGIIASVFARILYDLWNRPKVRFIDDIDSAGRCYSIFVENKGRSAAINCEAMLTLLNINLDDIIDVEGATVTTNSPRKIKDMNLSWARKDNEGCLIAITIYPGACQLLNFYEIEKPDLQIKIASEKGLDSPRVVLKSHKEYKGEIKIFAENLKHNHKEHKKKFIISKATDDDVKLKFIDNENALKRLWKESVKKVQKVYRKKR</sequence>
<protein>
    <submittedName>
        <fullName evidence="2">Uncharacterized protein</fullName>
    </submittedName>
</protein>